<comment type="caution">
    <text evidence="1">The sequence shown here is derived from an EMBL/GenBank/DDBJ whole genome shotgun (WGS) entry which is preliminary data.</text>
</comment>
<evidence type="ECO:0000313" key="2">
    <source>
        <dbReference type="Proteomes" id="UP000823749"/>
    </source>
</evidence>
<name>A0AAV6K8Y8_9ERIC</name>
<evidence type="ECO:0000313" key="1">
    <source>
        <dbReference type="EMBL" id="KAG5548933.1"/>
    </source>
</evidence>
<organism evidence="1 2">
    <name type="scientific">Rhododendron griersonianum</name>
    <dbReference type="NCBI Taxonomy" id="479676"/>
    <lineage>
        <taxon>Eukaryota</taxon>
        <taxon>Viridiplantae</taxon>
        <taxon>Streptophyta</taxon>
        <taxon>Embryophyta</taxon>
        <taxon>Tracheophyta</taxon>
        <taxon>Spermatophyta</taxon>
        <taxon>Magnoliopsida</taxon>
        <taxon>eudicotyledons</taxon>
        <taxon>Gunneridae</taxon>
        <taxon>Pentapetalae</taxon>
        <taxon>asterids</taxon>
        <taxon>Ericales</taxon>
        <taxon>Ericaceae</taxon>
        <taxon>Ericoideae</taxon>
        <taxon>Rhodoreae</taxon>
        <taxon>Rhododendron</taxon>
    </lineage>
</organism>
<accession>A0AAV6K8Y8</accession>
<dbReference type="Proteomes" id="UP000823749">
    <property type="component" value="Chromosome 5"/>
</dbReference>
<sequence>MNMLKSSTQGAKDLRFFHRKVIGPWRKKLRNFPEGEIYSLWEGSWRSIGTVPGNFQNISFNAFLNDVIHRLAFGFGCPNLIRCFDLGIDNFGVYLNLLGLVQLKIFGQVTCDSDCYVVVPCCVIIFDSEYAGIWVINDYGVKESWSKDFVIMRSTNYYELIMVFENGKILMAFTGDAFFLYDPKSEHYGDVQIYGIMSQRYDQCPFAWRSVSVCVSIMSHVY</sequence>
<dbReference type="AlphaFoldDB" id="A0AAV6K8Y8"/>
<keyword evidence="2" id="KW-1185">Reference proteome</keyword>
<reference evidence="1" key="1">
    <citation type="submission" date="2020-08" db="EMBL/GenBank/DDBJ databases">
        <title>Plant Genome Project.</title>
        <authorList>
            <person name="Zhang R.-G."/>
        </authorList>
    </citation>
    <scope>NUCLEOTIDE SEQUENCE</scope>
    <source>
        <strain evidence="1">WSP0</strain>
        <tissue evidence="1">Leaf</tissue>
    </source>
</reference>
<evidence type="ECO:0008006" key="3">
    <source>
        <dbReference type="Google" id="ProtNLM"/>
    </source>
</evidence>
<protein>
    <recommendedName>
        <fullName evidence="3">F-box associated domain-containing protein</fullName>
    </recommendedName>
</protein>
<proteinExistence type="predicted"/>
<dbReference type="EMBL" id="JACTNZ010000005">
    <property type="protein sequence ID" value="KAG5548933.1"/>
    <property type="molecule type" value="Genomic_DNA"/>
</dbReference>
<gene>
    <name evidence="1" type="ORF">RHGRI_014338</name>
</gene>